<dbReference type="PANTHER" id="PTHR30163:SF8">
    <property type="entry name" value="LYTIC MUREIN TRANSGLYCOSYLASE"/>
    <property type="match status" value="1"/>
</dbReference>
<dbReference type="Gene3D" id="1.10.8.350">
    <property type="entry name" value="Bacterial muramidase"/>
    <property type="match status" value="1"/>
</dbReference>
<reference evidence="3 4" key="1">
    <citation type="submission" date="2019-10" db="EMBL/GenBank/DDBJ databases">
        <title>Cardiobacteriales fam. a chemoheterotrophic member of the order Cardiobacteriales, and proposal of Cardiobacteriales fam. nov.</title>
        <authorList>
            <person name="Wang C."/>
        </authorList>
    </citation>
    <scope>NUCLEOTIDE SEQUENCE [LARGE SCALE GENOMIC DNA]</scope>
    <source>
        <strain evidence="3 4">ML27</strain>
    </source>
</reference>
<dbReference type="SUPFAM" id="SSF47090">
    <property type="entry name" value="PGBD-like"/>
    <property type="match status" value="1"/>
</dbReference>
<dbReference type="InterPro" id="IPR036365">
    <property type="entry name" value="PGBD-like_sf"/>
</dbReference>
<dbReference type="InterPro" id="IPR036366">
    <property type="entry name" value="PGBDSf"/>
</dbReference>
<evidence type="ECO:0000259" key="1">
    <source>
        <dbReference type="Pfam" id="PF01471"/>
    </source>
</evidence>
<keyword evidence="4" id="KW-1185">Reference proteome</keyword>
<sequence>MMRKIRFVSLIGAIGAMLGGYGLITPVFADTPASVQSDAQSDVQMMSFSDWKRDFAGKALAAGIAEPLITEFVQKTQPYERAITHDNNQSEFKKFLWDYLSSAVSAQRVITGKAQYQQYTGLFDKISQQTGVPGHIVTAIWGMESNYGGFMGNVPIISAMATLAYDGRRRAFFEQELLAALKLISRGDLSSLDITGSWAGGMGHTQFIPSTYLQYAIDFNQDGRRDLWEANDALASAGFYLAEMGWQSGYTWGREVSLPTDFDYWLANNRSDWLSLSQWQSHGVRAVDGAPLPAVDIEAQLFVPAGRFGPKFLLYRNFDVIKRYNNSDAYALAVGLLSDQIAGRAPLSVAWPNNAKPVSSNDIKLIQQSLNSKGFDAGAVDGLFGNKTRRALQQFQQSKGMVADGFLTTELYRDVVSP</sequence>
<dbReference type="Proteomes" id="UP000471298">
    <property type="component" value="Unassembled WGS sequence"/>
</dbReference>
<gene>
    <name evidence="3" type="ORF">GCU85_07215</name>
</gene>
<dbReference type="PANTHER" id="PTHR30163">
    <property type="entry name" value="MEMBRANE-BOUND LYTIC MUREIN TRANSGLYCOSYLASE B"/>
    <property type="match status" value="1"/>
</dbReference>
<proteinExistence type="predicted"/>
<dbReference type="AlphaFoldDB" id="A0A6N7EY92"/>
<dbReference type="InterPro" id="IPR043426">
    <property type="entry name" value="MltB-like"/>
</dbReference>
<dbReference type="InterPro" id="IPR031304">
    <property type="entry name" value="SLT_2"/>
</dbReference>
<dbReference type="NCBIfam" id="TIGR02283">
    <property type="entry name" value="MltB_2"/>
    <property type="match status" value="1"/>
</dbReference>
<dbReference type="GO" id="GO:0009253">
    <property type="term" value="P:peptidoglycan catabolic process"/>
    <property type="evidence" value="ECO:0007669"/>
    <property type="project" value="TreeGrafter"/>
</dbReference>
<dbReference type="EMBL" id="WHNW01000007">
    <property type="protein sequence ID" value="MPV86520.1"/>
    <property type="molecule type" value="Genomic_DNA"/>
</dbReference>
<protein>
    <submittedName>
        <fullName evidence="3">Lytic murein transglycosylase</fullName>
    </submittedName>
</protein>
<feature type="domain" description="Peptidoglycan binding-like" evidence="1">
    <location>
        <begin position="360"/>
        <end position="411"/>
    </location>
</feature>
<dbReference type="CDD" id="cd13399">
    <property type="entry name" value="Slt35-like"/>
    <property type="match status" value="1"/>
</dbReference>
<dbReference type="InterPro" id="IPR023346">
    <property type="entry name" value="Lysozyme-like_dom_sf"/>
</dbReference>
<comment type="caution">
    <text evidence="3">The sequence shown here is derived from an EMBL/GenBank/DDBJ whole genome shotgun (WGS) entry which is preliminary data.</text>
</comment>
<evidence type="ECO:0000259" key="2">
    <source>
        <dbReference type="Pfam" id="PF13406"/>
    </source>
</evidence>
<accession>A0A6N7EY92</accession>
<dbReference type="FunFam" id="1.10.8.350:FF:000001">
    <property type="entry name" value="Lytic murein transglycosylase B"/>
    <property type="match status" value="1"/>
</dbReference>
<dbReference type="InParanoid" id="A0A6N7EY92"/>
<evidence type="ECO:0000313" key="4">
    <source>
        <dbReference type="Proteomes" id="UP000471298"/>
    </source>
</evidence>
<dbReference type="GO" id="GO:0008933">
    <property type="term" value="F:peptidoglycan lytic transglycosylase activity"/>
    <property type="evidence" value="ECO:0007669"/>
    <property type="project" value="TreeGrafter"/>
</dbReference>
<dbReference type="RefSeq" id="WP_152810508.1">
    <property type="nucleotide sequence ID" value="NZ_WHNW01000007.1"/>
</dbReference>
<organism evidence="3 4">
    <name type="scientific">Ostreibacterium oceani</name>
    <dbReference type="NCBI Taxonomy" id="2654998"/>
    <lineage>
        <taxon>Bacteria</taxon>
        <taxon>Pseudomonadati</taxon>
        <taxon>Pseudomonadota</taxon>
        <taxon>Gammaproteobacteria</taxon>
        <taxon>Cardiobacteriales</taxon>
        <taxon>Ostreibacteriaceae</taxon>
        <taxon>Ostreibacterium</taxon>
    </lineage>
</organism>
<dbReference type="Pfam" id="PF01471">
    <property type="entry name" value="PG_binding_1"/>
    <property type="match status" value="1"/>
</dbReference>
<evidence type="ECO:0000313" key="3">
    <source>
        <dbReference type="EMBL" id="MPV86520.1"/>
    </source>
</evidence>
<dbReference type="Gene3D" id="1.10.101.10">
    <property type="entry name" value="PGBD-like superfamily/PGBD"/>
    <property type="match status" value="1"/>
</dbReference>
<dbReference type="Pfam" id="PF13406">
    <property type="entry name" value="SLT_2"/>
    <property type="match status" value="1"/>
</dbReference>
<dbReference type="Gene3D" id="1.10.530.10">
    <property type="match status" value="1"/>
</dbReference>
<dbReference type="InterPro" id="IPR011970">
    <property type="entry name" value="MltB_2"/>
</dbReference>
<feature type="domain" description="Transglycosylase SLT" evidence="2">
    <location>
        <begin position="47"/>
        <end position="339"/>
    </location>
</feature>
<dbReference type="InterPro" id="IPR002477">
    <property type="entry name" value="Peptidoglycan-bd-like"/>
</dbReference>
<name>A0A6N7EY92_9GAMM</name>
<dbReference type="SUPFAM" id="SSF53955">
    <property type="entry name" value="Lysozyme-like"/>
    <property type="match status" value="1"/>
</dbReference>